<name>A0A9N9Z7W1_9HYPO</name>
<dbReference type="SMART" id="SM00974">
    <property type="entry name" value="T5orf172"/>
    <property type="match status" value="1"/>
</dbReference>
<dbReference type="InterPro" id="IPR053006">
    <property type="entry name" value="Meiosis_regulatory"/>
</dbReference>
<proteinExistence type="predicted"/>
<feature type="domain" description="Bacteriophage T5 Orf172 DNA-binding" evidence="2">
    <location>
        <begin position="271"/>
        <end position="361"/>
    </location>
</feature>
<dbReference type="InterPro" id="IPR018306">
    <property type="entry name" value="Phage_T5_Orf172_DNA-bd"/>
</dbReference>
<evidence type="ECO:0000313" key="3">
    <source>
        <dbReference type="EMBL" id="CAH0050450.1"/>
    </source>
</evidence>
<evidence type="ECO:0000256" key="1">
    <source>
        <dbReference type="SAM" id="MobiDB-lite"/>
    </source>
</evidence>
<feature type="compositionally biased region" description="Basic and acidic residues" evidence="1">
    <location>
        <begin position="407"/>
        <end position="432"/>
    </location>
</feature>
<gene>
    <name evidence="3" type="ORF">CSOL1703_00002422</name>
</gene>
<feature type="compositionally biased region" description="Low complexity" evidence="1">
    <location>
        <begin position="114"/>
        <end position="133"/>
    </location>
</feature>
<dbReference type="PANTHER" id="PTHR28094">
    <property type="entry name" value="MEIOTICALLY UP-REGULATED GENE 113 PROTEIN"/>
    <property type="match status" value="1"/>
</dbReference>
<keyword evidence="4" id="KW-1185">Reference proteome</keyword>
<accession>A0A9N9Z7W1</accession>
<feature type="compositionally biased region" description="Polar residues" evidence="1">
    <location>
        <begin position="438"/>
        <end position="449"/>
    </location>
</feature>
<feature type="region of interest" description="Disordered" evidence="1">
    <location>
        <begin position="114"/>
        <end position="135"/>
    </location>
</feature>
<sequence>MSEKPMLQELVAILGVPTLLEDIDDCQFITCLATNTKDFRCGNLRKKTDQKKSIALWNEFSLMKECVLTDELQEKIQSFIRSSNCHHHNSDNSNAMKGFKAWVISRGKDKPVLAKSLSSEESSSPDLSSASLSQDTTTITIESDINEATIESDVKEPVQTKNTSDDKEEVAAVTEVLSAMTVTDKEFKATAVVTTITNEAIKAAAVVTTITKSDTGAHDEVGPTHIDGFGTVSQLQRKDSLRSPAPLFEEIYRYLKKSQQEEGIVYILKHTSDRNLFKIGYTKYDSEKRRKMGKKCNVDNSETIYESPQGHFFAARKAEKLAQVLLRQHNLKVEKCKKCGGGHREWFLASERDVLQAVETMEAFVRLPGYAKCPETKQWKISIEGYEKMKLLGGASPRRIGALLREEQVKTASKDPSDPTEKISSEHGKSVKDAVSPETRTSEQSFNEDTNSKKSVVVVESVELDDTKPEPRRSSGAAKLGKSWRKVVNGVGKAVEGASEYLARSREGTAEPDSQRPMSSAGQTNGMTMEETIWNAFRGFDAADWSHLGKRVKSEIGTFVTDFKDGFQEGETAKA</sequence>
<organism evidence="3 4">
    <name type="scientific">Clonostachys solani</name>
    <dbReference type="NCBI Taxonomy" id="160281"/>
    <lineage>
        <taxon>Eukaryota</taxon>
        <taxon>Fungi</taxon>
        <taxon>Dikarya</taxon>
        <taxon>Ascomycota</taxon>
        <taxon>Pezizomycotina</taxon>
        <taxon>Sordariomycetes</taxon>
        <taxon>Hypocreomycetidae</taxon>
        <taxon>Hypocreales</taxon>
        <taxon>Bionectriaceae</taxon>
        <taxon>Clonostachys</taxon>
    </lineage>
</organism>
<feature type="region of interest" description="Disordered" evidence="1">
    <location>
        <begin position="504"/>
        <end position="525"/>
    </location>
</feature>
<dbReference type="PANTHER" id="PTHR28094:SF1">
    <property type="entry name" value="MEIOTICALLY UP-REGULATED GENE 113 PROTEIN"/>
    <property type="match status" value="1"/>
</dbReference>
<reference evidence="3 4" key="2">
    <citation type="submission" date="2021-10" db="EMBL/GenBank/DDBJ databases">
        <authorList>
            <person name="Piombo E."/>
        </authorList>
    </citation>
    <scope>NUCLEOTIDE SEQUENCE [LARGE SCALE GENOMIC DNA]</scope>
</reference>
<dbReference type="OrthoDB" id="4719713at2759"/>
<feature type="compositionally biased region" description="Polar residues" evidence="1">
    <location>
        <begin position="516"/>
        <end position="525"/>
    </location>
</feature>
<evidence type="ECO:0000313" key="4">
    <source>
        <dbReference type="Proteomes" id="UP000775872"/>
    </source>
</evidence>
<protein>
    <recommendedName>
        <fullName evidence="2">Bacteriophage T5 Orf172 DNA-binding domain-containing protein</fullName>
    </recommendedName>
</protein>
<feature type="region of interest" description="Disordered" evidence="1">
    <location>
        <begin position="407"/>
        <end position="453"/>
    </location>
</feature>
<dbReference type="Pfam" id="PF10544">
    <property type="entry name" value="T5orf172"/>
    <property type="match status" value="1"/>
</dbReference>
<dbReference type="Proteomes" id="UP000775872">
    <property type="component" value="Unassembled WGS sequence"/>
</dbReference>
<reference evidence="4" key="1">
    <citation type="submission" date="2019-06" db="EMBL/GenBank/DDBJ databases">
        <authorList>
            <person name="Broberg M."/>
        </authorList>
    </citation>
    <scope>NUCLEOTIDE SEQUENCE [LARGE SCALE GENOMIC DNA]</scope>
</reference>
<comment type="caution">
    <text evidence="3">The sequence shown here is derived from an EMBL/GenBank/DDBJ whole genome shotgun (WGS) entry which is preliminary data.</text>
</comment>
<dbReference type="EMBL" id="CABFOC020000035">
    <property type="protein sequence ID" value="CAH0050450.1"/>
    <property type="molecule type" value="Genomic_DNA"/>
</dbReference>
<evidence type="ECO:0000259" key="2">
    <source>
        <dbReference type="SMART" id="SM00974"/>
    </source>
</evidence>
<dbReference type="AlphaFoldDB" id="A0A9N9Z7W1"/>